<dbReference type="SUPFAM" id="SSF51261">
    <property type="entry name" value="Duplicated hybrid motif"/>
    <property type="match status" value="1"/>
</dbReference>
<dbReference type="Gene3D" id="2.70.70.10">
    <property type="entry name" value="Glucose Permease (Domain IIA)"/>
    <property type="match status" value="1"/>
</dbReference>
<dbReference type="GO" id="GO:0009401">
    <property type="term" value="P:phosphoenolpyruvate-dependent sugar phosphotransferase system"/>
    <property type="evidence" value="ECO:0007669"/>
    <property type="project" value="UniProtKB-KW"/>
</dbReference>
<evidence type="ECO:0000256" key="12">
    <source>
        <dbReference type="ARBA" id="ARBA00045139"/>
    </source>
</evidence>
<feature type="transmembrane region" description="Helical" evidence="17">
    <location>
        <begin position="162"/>
        <end position="182"/>
    </location>
</feature>
<accession>A0A0B8QUM3</accession>
<dbReference type="SUPFAM" id="SSF55604">
    <property type="entry name" value="Glucose permease domain IIB"/>
    <property type="match status" value="1"/>
</dbReference>
<keyword evidence="6" id="KW-0598">Phosphotransferase system</keyword>
<dbReference type="PROSITE" id="PS51098">
    <property type="entry name" value="PTS_EIIB_TYPE_1"/>
    <property type="match status" value="1"/>
</dbReference>
<dbReference type="NCBIfam" id="TIGR00830">
    <property type="entry name" value="PTBA"/>
    <property type="match status" value="1"/>
</dbReference>
<keyword evidence="3" id="KW-1003">Cell membrane</keyword>
<dbReference type="AlphaFoldDB" id="A0A0B8QUM3"/>
<dbReference type="Gene3D" id="3.30.1360.60">
    <property type="entry name" value="Glucose permease domain IIB"/>
    <property type="match status" value="1"/>
</dbReference>
<feature type="transmembrane region" description="Helical" evidence="17">
    <location>
        <begin position="311"/>
        <end position="341"/>
    </location>
</feature>
<dbReference type="FunFam" id="2.70.70.10:FF:000001">
    <property type="entry name" value="PTS system glucose-specific IIA component"/>
    <property type="match status" value="1"/>
</dbReference>
<evidence type="ECO:0000259" key="19">
    <source>
        <dbReference type="PROSITE" id="PS51098"/>
    </source>
</evidence>
<evidence type="ECO:0000256" key="5">
    <source>
        <dbReference type="ARBA" id="ARBA00022679"/>
    </source>
</evidence>
<dbReference type="InterPro" id="IPR018113">
    <property type="entry name" value="PTrfase_EIIB_Cys"/>
</dbReference>
<comment type="catalytic activity">
    <reaction evidence="13">
        <text>N(pros)-phospho-L-histidyl-[protein](out) + sucrose = sucrose 6(G)-phosphate(in) + L-histidyl-[protein]</text>
        <dbReference type="Rhea" id="RHEA:49236"/>
        <dbReference type="Rhea" id="RHEA-COMP:9745"/>
        <dbReference type="Rhea" id="RHEA-COMP:9746"/>
        <dbReference type="ChEBI" id="CHEBI:17992"/>
        <dbReference type="ChEBI" id="CHEBI:29979"/>
        <dbReference type="ChEBI" id="CHEBI:64837"/>
        <dbReference type="ChEBI" id="CHEBI:91002"/>
        <dbReference type="EC" id="2.7.1.211"/>
    </reaction>
</comment>
<dbReference type="GO" id="GO:0015771">
    <property type="term" value="P:trehalose transport"/>
    <property type="evidence" value="ECO:0007669"/>
    <property type="project" value="TreeGrafter"/>
</dbReference>
<keyword evidence="4" id="KW-0762">Sugar transport</keyword>
<dbReference type="InterPro" id="IPR003352">
    <property type="entry name" value="PTS_EIIC"/>
</dbReference>
<dbReference type="CDD" id="cd00212">
    <property type="entry name" value="PTS_IIB_glc"/>
    <property type="match status" value="1"/>
</dbReference>
<feature type="transmembrane region" description="Helical" evidence="17">
    <location>
        <begin position="266"/>
        <end position="291"/>
    </location>
</feature>
<dbReference type="PROSITE" id="PS51103">
    <property type="entry name" value="PTS_EIIC_TYPE_1"/>
    <property type="match status" value="1"/>
</dbReference>
<keyword evidence="10 17" id="KW-0472">Membrane</keyword>
<feature type="transmembrane region" description="Helical" evidence="17">
    <location>
        <begin position="194"/>
        <end position="214"/>
    </location>
</feature>
<evidence type="ECO:0000256" key="11">
    <source>
        <dbReference type="ARBA" id="ARBA00044053"/>
    </source>
</evidence>
<evidence type="ECO:0000256" key="9">
    <source>
        <dbReference type="ARBA" id="ARBA00022989"/>
    </source>
</evidence>
<dbReference type="FunFam" id="3.30.1360.60:FF:000001">
    <property type="entry name" value="PTS system glucose-specific IIBC component PtsG"/>
    <property type="match status" value="1"/>
</dbReference>
<dbReference type="PROSITE" id="PS00371">
    <property type="entry name" value="PTS_EIIA_TYPE_1_HIS"/>
    <property type="match status" value="1"/>
</dbReference>
<protein>
    <recommendedName>
        <fullName evidence="14">PTS system sucrose-specific EIIBCA component</fullName>
        <ecNumber evidence="11">2.7.1.211</ecNumber>
    </recommendedName>
    <alternativeName>
        <fullName evidence="15">EIIBCA-Scr</fullName>
    </alternativeName>
</protein>
<evidence type="ECO:0000256" key="6">
    <source>
        <dbReference type="ARBA" id="ARBA00022683"/>
    </source>
</evidence>
<dbReference type="GO" id="GO:0090589">
    <property type="term" value="F:protein-phosphocysteine-trehalose phosphotransferase system transporter activity"/>
    <property type="evidence" value="ECO:0007669"/>
    <property type="project" value="TreeGrafter"/>
</dbReference>
<name>A0A0B8QUM3_LACLL</name>
<evidence type="ECO:0000259" key="20">
    <source>
        <dbReference type="PROSITE" id="PS51103"/>
    </source>
</evidence>
<dbReference type="InterPro" id="IPR011297">
    <property type="entry name" value="PTS_IIABC_b_glu"/>
</dbReference>
<proteinExistence type="predicted"/>
<dbReference type="GO" id="GO:0016301">
    <property type="term" value="F:kinase activity"/>
    <property type="evidence" value="ECO:0007669"/>
    <property type="project" value="UniProtKB-KW"/>
</dbReference>
<dbReference type="GO" id="GO:0005886">
    <property type="term" value="C:plasma membrane"/>
    <property type="evidence" value="ECO:0007669"/>
    <property type="project" value="UniProtKB-SubCell"/>
</dbReference>
<reference evidence="21 22" key="1">
    <citation type="submission" date="2015-01" db="EMBL/GenBank/DDBJ databases">
        <title>Lactococcus lactis subsp.lactis JCM 5805 whole genome shotgun sequence.</title>
        <authorList>
            <person name="Fujii T."/>
            <person name="Tomita Y."/>
            <person name="Ikushima S."/>
            <person name="Fujiwara D."/>
        </authorList>
    </citation>
    <scope>NUCLEOTIDE SEQUENCE [LARGE SCALE GENOMIC DNA]</scope>
    <source>
        <strain evidence="21 22">JCM 5805</strain>
    </source>
</reference>
<feature type="domain" description="PTS EIIC type-1" evidence="20">
    <location>
        <begin position="123"/>
        <end position="489"/>
    </location>
</feature>
<sequence>MDRDIKLAKPLKNILFWRFVMGKYEALAKDIVANVGGKENVISVINCITRLRFKLRDEKKANTDVLKNMDGVVTVMQSGGQYQVVIGNHVPEVRADVDAVLGVLDTSPADSAQKGNLFDQFVELISGIFQPILAPLAAAGMIKGVNAILSFALGQSFQASATYAVFNAMGDGLFLFLPIFIGYTSMKKFNGSPFVGMMIAAALVYPGFVDGTVAKTFAESGGLSLFGIPFSVPTAGYGSSVMPIIAITAFAAFLEHQLKKIIPDVVKLFLTPFFTAIISIPLGFLVIGPVMNLASDALGKGLLALQGFNPIIFGLVLGFAWQVLVMFGLHWAIVPFAIIALAKGEPTALLIAASVAAFAQTGAVGAVMLKTKDKRLRELAIPAFISGWFGVTEPAIYGITLPKKRPFWVSCIVSGILSAVAMVLGIKAYTMGALGIFSFTSNITLTGEVSGAIKMMIVSAVAVIAGFVVTYLVGFEDDVIENPIPDKKFNKQKTNKEIIGSPLEGKVIPLSQVKDAAFSAGVMGKGAAIEPTLGEVRAPFDGMVMILFPTKHAIGLISNEGTELLIHIGIDTVQLEGKYFETFVKQGQSVKKGDLLLKFDIERIQNAGYSTQVPIIVTNTQDYMDILVTNQSTIHQNEVLLTAVNAQTTELVANPV</sequence>
<keyword evidence="2" id="KW-0813">Transport</keyword>
<gene>
    <name evidence="21" type="ORF">JCM5805K_1844</name>
</gene>
<evidence type="ECO:0000256" key="17">
    <source>
        <dbReference type="SAM" id="Phobius"/>
    </source>
</evidence>
<dbReference type="InterPro" id="IPR013013">
    <property type="entry name" value="PTS_EIIC_1"/>
</dbReference>
<dbReference type="GO" id="GO:0008982">
    <property type="term" value="F:protein-N(PI)-phosphohistidine-sugar phosphotransferase activity"/>
    <property type="evidence" value="ECO:0007669"/>
    <property type="project" value="InterPro"/>
</dbReference>
<dbReference type="InterPro" id="IPR001996">
    <property type="entry name" value="PTS_IIB_1"/>
</dbReference>
<dbReference type="EMBL" id="BBSI01000030">
    <property type="protein sequence ID" value="GAM80727.1"/>
    <property type="molecule type" value="Genomic_DNA"/>
</dbReference>
<dbReference type="EC" id="2.7.1.211" evidence="11"/>
<dbReference type="Proteomes" id="UP000031847">
    <property type="component" value="Unassembled WGS sequence"/>
</dbReference>
<evidence type="ECO:0000256" key="7">
    <source>
        <dbReference type="ARBA" id="ARBA00022692"/>
    </source>
</evidence>
<feature type="domain" description="PTS EIIB type-1" evidence="19">
    <location>
        <begin position="25"/>
        <end position="107"/>
    </location>
</feature>
<dbReference type="InterPro" id="IPR036878">
    <property type="entry name" value="Glu_permease_IIB"/>
</dbReference>
<feature type="transmembrane region" description="Helical" evidence="17">
    <location>
        <begin position="449"/>
        <end position="473"/>
    </location>
</feature>
<keyword evidence="8" id="KW-0418">Kinase</keyword>
<feature type="transmembrane region" description="Helical" evidence="17">
    <location>
        <begin position="121"/>
        <end position="142"/>
    </location>
</feature>
<comment type="caution">
    <text evidence="21">The sequence shown here is derived from an EMBL/GenBank/DDBJ whole genome shotgun (WGS) entry which is preliminary data.</text>
</comment>
<dbReference type="Pfam" id="PF00367">
    <property type="entry name" value="PTS_EIIB"/>
    <property type="match status" value="1"/>
</dbReference>
<evidence type="ECO:0000256" key="8">
    <source>
        <dbReference type="ARBA" id="ARBA00022777"/>
    </source>
</evidence>
<dbReference type="Pfam" id="PF00358">
    <property type="entry name" value="PTS_EIIA_1"/>
    <property type="match status" value="1"/>
</dbReference>
<feature type="transmembrane region" description="Helical" evidence="17">
    <location>
        <begin position="381"/>
        <end position="400"/>
    </location>
</feature>
<keyword evidence="7 17" id="KW-0812">Transmembrane</keyword>
<organism evidence="21 22">
    <name type="scientific">Lactococcus lactis subsp. lactis</name>
    <name type="common">Streptococcus lactis</name>
    <dbReference type="NCBI Taxonomy" id="1360"/>
    <lineage>
        <taxon>Bacteria</taxon>
        <taxon>Bacillati</taxon>
        <taxon>Bacillota</taxon>
        <taxon>Bacilli</taxon>
        <taxon>Lactobacillales</taxon>
        <taxon>Streptococcaceae</taxon>
        <taxon>Lactococcus</taxon>
    </lineage>
</organism>
<feature type="transmembrane region" description="Helical" evidence="17">
    <location>
        <begin position="234"/>
        <end position="254"/>
    </location>
</feature>
<keyword evidence="5 21" id="KW-0808">Transferase</keyword>
<feature type="transmembrane region" description="Helical" evidence="17">
    <location>
        <begin position="348"/>
        <end position="369"/>
    </location>
</feature>
<feature type="transmembrane region" description="Helical" evidence="17">
    <location>
        <begin position="407"/>
        <end position="429"/>
    </location>
</feature>
<evidence type="ECO:0000256" key="13">
    <source>
        <dbReference type="ARBA" id="ARBA00048931"/>
    </source>
</evidence>
<evidence type="ECO:0000256" key="16">
    <source>
        <dbReference type="PROSITE-ProRule" id="PRU00421"/>
    </source>
</evidence>
<dbReference type="PANTHER" id="PTHR30175:SF1">
    <property type="entry name" value="PTS SYSTEM ARBUTIN-, CELLOBIOSE-, AND SALICIN-SPECIFIC EIIBC COMPONENT-RELATED"/>
    <property type="match status" value="1"/>
</dbReference>
<evidence type="ECO:0000256" key="2">
    <source>
        <dbReference type="ARBA" id="ARBA00022448"/>
    </source>
</evidence>
<evidence type="ECO:0000256" key="1">
    <source>
        <dbReference type="ARBA" id="ARBA00004651"/>
    </source>
</evidence>
<evidence type="ECO:0000256" key="14">
    <source>
        <dbReference type="ARBA" id="ARBA00074554"/>
    </source>
</evidence>
<evidence type="ECO:0000259" key="18">
    <source>
        <dbReference type="PROSITE" id="PS51093"/>
    </source>
</evidence>
<evidence type="ECO:0000313" key="22">
    <source>
        <dbReference type="Proteomes" id="UP000031847"/>
    </source>
</evidence>
<dbReference type="PROSITE" id="PS51093">
    <property type="entry name" value="PTS_EIIA_TYPE_1"/>
    <property type="match status" value="1"/>
</dbReference>
<comment type="subcellular location">
    <subcellularLocation>
        <location evidence="1">Cell membrane</location>
        <topology evidence="1">Multi-pass membrane protein</topology>
    </subcellularLocation>
</comment>
<evidence type="ECO:0000313" key="21">
    <source>
        <dbReference type="EMBL" id="GAM80727.1"/>
    </source>
</evidence>
<dbReference type="Pfam" id="PF02378">
    <property type="entry name" value="PTS_EIIC"/>
    <property type="match status" value="1"/>
</dbReference>
<dbReference type="InterPro" id="IPR011055">
    <property type="entry name" value="Dup_hybrid_motif"/>
</dbReference>
<dbReference type="NCBIfam" id="TIGR01995">
    <property type="entry name" value="PTS-II-ABC-beta"/>
    <property type="match status" value="1"/>
</dbReference>
<comment type="function">
    <text evidence="12">The phosphoenolpyruvate-dependent sugar phosphotransferase system (sugar PTS), a major carbohydrate active transport system, catalyzes the phosphorylation of incoming sugar substrates concomitantly with their translocation across the cell membrane. This system is involved in sucrose transport.</text>
</comment>
<evidence type="ECO:0000256" key="4">
    <source>
        <dbReference type="ARBA" id="ARBA00022597"/>
    </source>
</evidence>
<evidence type="ECO:0000256" key="10">
    <source>
        <dbReference type="ARBA" id="ARBA00023136"/>
    </source>
</evidence>
<feature type="active site" description="Phosphocysteine intermediate; for EIIB activity" evidence="16">
    <location>
        <position position="47"/>
    </location>
</feature>
<keyword evidence="9 17" id="KW-1133">Transmembrane helix</keyword>
<feature type="domain" description="PTS EIIA type-1" evidence="18">
    <location>
        <begin position="515"/>
        <end position="619"/>
    </location>
</feature>
<evidence type="ECO:0000256" key="3">
    <source>
        <dbReference type="ARBA" id="ARBA00022475"/>
    </source>
</evidence>
<dbReference type="PROSITE" id="PS01035">
    <property type="entry name" value="PTS_EIIB_TYPE_1_CYS"/>
    <property type="match status" value="1"/>
</dbReference>
<dbReference type="InterPro" id="IPR050558">
    <property type="entry name" value="PTS_Sugar-Specific_Components"/>
</dbReference>
<evidence type="ECO:0000256" key="15">
    <source>
        <dbReference type="ARBA" id="ARBA00081008"/>
    </source>
</evidence>
<dbReference type="InterPro" id="IPR001127">
    <property type="entry name" value="PTS_EIIA_1_perm"/>
</dbReference>
<dbReference type="PANTHER" id="PTHR30175">
    <property type="entry name" value="PHOSPHOTRANSFERASE SYSTEM TRANSPORT PROTEIN"/>
    <property type="match status" value="1"/>
</dbReference>